<feature type="domain" description="O-GlcNAc transferase C-terminal" evidence="10">
    <location>
        <begin position="1574"/>
        <end position="1760"/>
    </location>
</feature>
<feature type="region of interest" description="Disordered" evidence="9">
    <location>
        <begin position="774"/>
        <end position="796"/>
    </location>
</feature>
<dbReference type="Pfam" id="PF13844">
    <property type="entry name" value="Glyco_transf_41"/>
    <property type="match status" value="2"/>
</dbReference>
<accession>R9P569</accession>
<dbReference type="eggNOG" id="KOG4626">
    <property type="taxonomic scope" value="Eukaryota"/>
</dbReference>
<dbReference type="PANTHER" id="PTHR44998">
    <property type="match status" value="1"/>
</dbReference>
<protein>
    <recommendedName>
        <fullName evidence="3">protein O-GlcNAc transferase</fullName>
        <ecNumber evidence="3">2.4.1.255</ecNumber>
    </recommendedName>
</protein>
<keyword evidence="7 8" id="KW-0802">TPR repeat</keyword>
<gene>
    <name evidence="11" type="ORF">PHSY_003932</name>
</gene>
<feature type="compositionally biased region" description="Low complexity" evidence="9">
    <location>
        <begin position="2091"/>
        <end position="2107"/>
    </location>
</feature>
<keyword evidence="12" id="KW-1185">Reference proteome</keyword>
<feature type="compositionally biased region" description="Basic residues" evidence="9">
    <location>
        <begin position="487"/>
        <end position="502"/>
    </location>
</feature>
<comment type="similarity">
    <text evidence="2">Belongs to the glycosyltransferase 41 family. O-GlcNAc transferase subfamily.</text>
</comment>
<feature type="compositionally biased region" description="Basic and acidic residues" evidence="9">
    <location>
        <begin position="779"/>
        <end position="788"/>
    </location>
</feature>
<dbReference type="InterPro" id="IPR019734">
    <property type="entry name" value="TPR_rpt"/>
</dbReference>
<dbReference type="EMBL" id="DF238801">
    <property type="protein sequence ID" value="GAC96352.1"/>
    <property type="molecule type" value="Genomic_DNA"/>
</dbReference>
<feature type="compositionally biased region" description="Low complexity" evidence="9">
    <location>
        <begin position="358"/>
        <end position="389"/>
    </location>
</feature>
<name>R9P569_PSEHS</name>
<dbReference type="Gene3D" id="3.40.50.2000">
    <property type="entry name" value="Glycogen Phosphorylase B"/>
    <property type="match status" value="1"/>
</dbReference>
<evidence type="ECO:0000256" key="9">
    <source>
        <dbReference type="SAM" id="MobiDB-lite"/>
    </source>
</evidence>
<dbReference type="Gene3D" id="1.25.40.10">
    <property type="entry name" value="Tetratricopeptide repeat domain"/>
    <property type="match status" value="3"/>
</dbReference>
<sequence>MRGWRWRDATLKWRCESNTCVAQRALFGKSRSLLPAALPKFLRFRPSRNITFSLKESVTPWYHTEELKRNMNEPQPSRATLRNLASDQKKTEFGRNTNLKSQILFCQRVLGSPESTWRPRYQCSVAVGRKSLVAKGFADMHGAKRVSMCVTKISTSARRTVVTVMWTLTVFSFGGSEQLQSAYFAPQNASPPRRASLGNVVPAGSANEMLRAASAMVAQASSGAEGLHAVSSALLHQAKAQASAAALSSQDGDAASTMHPQSTSMTRNLSDSANYSAAMSAHIASALETQMTRPQPASEPPSSDAPISTASDPRASLPGPSNPELQMSRIAAQAAAREAQTQWRTQLALRRSSLQTDATTAEASKAGASTTSTSVAYSNSSTDAASSTSRPLSVPAETHEEYEGRAKDGADTSDMSVTEYLCFLGLSHIEMPSQGIEQSFGRQRSPDSRYWDATNPHMGFSLSGVPSMPLMPNPPLQMLPPPASPSFRRKQSRGYPWNRHRSSASVSSASSGDASNDFEPNVMSPFPYPFQVVQTPGGTARAGWWVPVSEVPPEKRAEAVKVGDEPITASTLSFDSVTKLASVPEDRTAPGPRLDYDHEAEHLFQPTYRDFTKDEYSTLATAAAYATAALTSIASTPGGSNQSNSLRPLTASEQETIAHQLRAWAGLDGPHAQAEARKALEQRQMHLIHQAIRKDASTAYSTEHDQHSSPEKMDQLVGSEQATRFFPPDFASHYRTQLQALAEGYYTRLHNENLAQAHFAQPSDKQLRVDNLSNQKEAASTRDAHKTSAVETAQLPSSDIEALSSMQPPVHTPTLREGARDPVELLSAASTAAGQEVSSPEVRDQLLQYAHTLYTQGNPQADATAKGVDKLHPTLLPLLHTLHKLHPTHLPILLLLSCAYYAAHNYAGSLWYNNLILRIDPNYVESMSNIGTTLRALGRYQEAESWWWRAVRLRPGYWDAYENLLGVMCSATPQPAANKPATGEETTETPPSQPRFKEALQLCEHVETHVVGQQSAPGIPTMPLYLPPNLPLTQTPRLQNLFYAKGNLKFVLPELGAVPAAAEYQKAVEVVLSLDSSARYGLRDLVVATCAVGLLSMGAMLPGTAAAAAAVEVAVALGINPTNPEHAALLASGAFHRFCPGGILALVKLSGHGVVSTLLRLGNGQLPMLLLLPEAAMQLCKVMFAETGGILPALTRSSHGVKTQNAATLQQAQKQAGQTTSTILLTLAKLFQDATASPIAGPHGPLTLGGIPPSTSLLLPLYYLSISMHASASTCNNLGILLSSIPVVTTVINSVGQPQQMNGQALAMQYYTQGLQLDSRHPHIYTNLGSLLKDLGHLNEAIKMYQKAVECNPNFDVALANLGNAIKDQGRTQDSVAYYRRAVQVNPHFPEALCGLVNALLAVCDWNEVYTDKQATTPTQESSGSRTIGKATSTADAAGWMVDVSELVTKQLRDACHYGAGAFQTAGQIQEWVRAIVEAMGDTRPAAPQIWTQRLLPFYQPGFDRIANQVCEGGYLIQLVERMIRRSQRRWYVDAYGAGVLQAIRELPRVTAAGTQRSSYARPKLPSCLVTPAVPTVLPFHTFTYPLSPRQIRLICHRNALRISQSTLTQMWVPDVVYPPPSPPAPKINIGYVSSDFNNHPLAHLMQSVFGFHDLSRFNVFLYATTPSDGSPYRQKIEREAQHFLDVSAWSNQHVVERIVMDNIHVLMNLNGYTKGARNEIFAARPCPVQMEFMGFAGSMASRWTDWVVADPIVCPPEMTSVDRWRQQRQSAAAKGLVAQQRATDLMADLDPEEASDEWVYPDRFIYMPHSYFVNDHKQGFNETVSAETIKLATKSIDSGKQPAAISEDSPTNEQVWASEELKRYAMRRELFPTLPDDYVIFADFNQLYKCDPMLFKLWLRILKRVPKSILWLLRFPAAGEHHLLREARQCAGDEVASRVIFTDVAPKHIHIHRGRIADLFLDTTECNAHTTAADILWSATPVLTWPRHLHKMCSRVAASIVHATGFGEEMTVGSEEEYEERAVQLAESLEYVYYDERGNEVDAVVDTSKERWASQLEADPKSVAAQPHSTGVVSTAAAAAEGSKTSEQDGASAKGSGASAASLSGKDAPGGTKDIEHASGSEGSAAKRARSASVLPGSPAPAPTGVSQAEAAKHSDANASTDPRLAASIPPRATIRLPASPDYADAITRRSRVSDRNLASLRRRLLLTREESKLFDTRQWVRDLEKGYAEAWTRWVLGVDQEDSPEVEALDPESEMGRRLTRSGHIWVNEL</sequence>
<proteinExistence type="inferred from homology"/>
<keyword evidence="4" id="KW-0328">Glycosyltransferase</keyword>
<dbReference type="InterPro" id="IPR029489">
    <property type="entry name" value="OGT/SEC/SPY_C"/>
</dbReference>
<dbReference type="OrthoDB" id="421121at2759"/>
<dbReference type="Gene3D" id="3.40.50.11380">
    <property type="match status" value="1"/>
</dbReference>
<feature type="repeat" description="TPR" evidence="8">
    <location>
        <begin position="924"/>
        <end position="957"/>
    </location>
</feature>
<evidence type="ECO:0000256" key="1">
    <source>
        <dbReference type="ARBA" id="ARBA00004922"/>
    </source>
</evidence>
<dbReference type="InterPro" id="IPR011990">
    <property type="entry name" value="TPR-like_helical_dom_sf"/>
</dbReference>
<feature type="repeat" description="TPR" evidence="8">
    <location>
        <begin position="1356"/>
        <end position="1389"/>
    </location>
</feature>
<keyword evidence="5" id="KW-0808">Transferase</keyword>
<evidence type="ECO:0000256" key="6">
    <source>
        <dbReference type="ARBA" id="ARBA00022737"/>
    </source>
</evidence>
<dbReference type="HOGENOM" id="CLU_000958_0_0_1"/>
<evidence type="ECO:0000256" key="8">
    <source>
        <dbReference type="PROSITE-ProRule" id="PRU00339"/>
    </source>
</evidence>
<evidence type="ECO:0000256" key="4">
    <source>
        <dbReference type="ARBA" id="ARBA00022676"/>
    </source>
</evidence>
<evidence type="ECO:0000313" key="12">
    <source>
        <dbReference type="Proteomes" id="UP000014071"/>
    </source>
</evidence>
<dbReference type="GeneID" id="24109218"/>
<feature type="compositionally biased region" description="Low complexity" evidence="9">
    <location>
        <begin position="503"/>
        <end position="515"/>
    </location>
</feature>
<dbReference type="Proteomes" id="UP000014071">
    <property type="component" value="Unassembled WGS sequence"/>
</dbReference>
<feature type="region of interest" description="Disordered" evidence="9">
    <location>
        <begin position="481"/>
        <end position="518"/>
    </location>
</feature>
<dbReference type="PROSITE" id="PS50005">
    <property type="entry name" value="TPR"/>
    <property type="match status" value="3"/>
</dbReference>
<organism evidence="11 12">
    <name type="scientific">Pseudozyma hubeiensis (strain SY62)</name>
    <name type="common">Yeast</name>
    <dbReference type="NCBI Taxonomy" id="1305764"/>
    <lineage>
        <taxon>Eukaryota</taxon>
        <taxon>Fungi</taxon>
        <taxon>Dikarya</taxon>
        <taxon>Basidiomycota</taxon>
        <taxon>Ustilaginomycotina</taxon>
        <taxon>Ustilaginomycetes</taxon>
        <taxon>Ustilaginales</taxon>
        <taxon>Ustilaginaceae</taxon>
        <taxon>Pseudozyma</taxon>
    </lineage>
</organism>
<dbReference type="PANTHER" id="PTHR44998:SF1">
    <property type="entry name" value="UDP-N-ACETYLGLUCOSAMINE--PEPTIDE N-ACETYLGLUCOSAMINYLTRANSFERASE 110 KDA SUBUNIT"/>
    <property type="match status" value="1"/>
</dbReference>
<dbReference type="GO" id="GO:0097363">
    <property type="term" value="F:protein O-acetylglucosaminyltransferase activity"/>
    <property type="evidence" value="ECO:0007669"/>
    <property type="project" value="UniProtKB-EC"/>
</dbReference>
<dbReference type="Pfam" id="PF13374">
    <property type="entry name" value="TPR_10"/>
    <property type="match status" value="1"/>
</dbReference>
<dbReference type="SMART" id="SM00028">
    <property type="entry name" value="TPR"/>
    <property type="match status" value="3"/>
</dbReference>
<dbReference type="GO" id="GO:0006493">
    <property type="term" value="P:protein O-linked glycosylation"/>
    <property type="evidence" value="ECO:0007669"/>
    <property type="project" value="TreeGrafter"/>
</dbReference>
<dbReference type="FunFam" id="3.40.50.2000:FF:000110">
    <property type="entry name" value="UDP-N-acetylglucosaminyltransferase protein"/>
    <property type="match status" value="1"/>
</dbReference>
<dbReference type="Pfam" id="PF13181">
    <property type="entry name" value="TPR_8"/>
    <property type="match status" value="2"/>
</dbReference>
<feature type="compositionally biased region" description="Basic and acidic residues" evidence="9">
    <location>
        <begin position="397"/>
        <end position="410"/>
    </location>
</feature>
<evidence type="ECO:0000313" key="11">
    <source>
        <dbReference type="EMBL" id="GAC96352.1"/>
    </source>
</evidence>
<evidence type="ECO:0000259" key="10">
    <source>
        <dbReference type="Pfam" id="PF13844"/>
    </source>
</evidence>
<comment type="pathway">
    <text evidence="1">Protein modification; protein glycosylation.</text>
</comment>
<evidence type="ECO:0000256" key="5">
    <source>
        <dbReference type="ARBA" id="ARBA00022679"/>
    </source>
</evidence>
<evidence type="ECO:0000256" key="3">
    <source>
        <dbReference type="ARBA" id="ARBA00011970"/>
    </source>
</evidence>
<feature type="region of interest" description="Disordered" evidence="9">
    <location>
        <begin position="2059"/>
        <end position="2173"/>
    </location>
</feature>
<evidence type="ECO:0000256" key="7">
    <source>
        <dbReference type="ARBA" id="ARBA00022803"/>
    </source>
</evidence>
<feature type="domain" description="O-GlcNAc transferase C-terminal" evidence="10">
    <location>
        <begin position="1873"/>
        <end position="2033"/>
    </location>
</feature>
<dbReference type="RefSeq" id="XP_012189939.1">
    <property type="nucleotide sequence ID" value="XM_012334549.1"/>
</dbReference>
<reference evidence="12" key="1">
    <citation type="journal article" date="2013" name="Genome Announc.">
        <title>Draft genome sequence of the basidiomycetous yeast-like fungus Pseudozyma hubeiensis SY62, which produces an abundant amount of the biosurfactant mannosylerythritol lipids.</title>
        <authorList>
            <person name="Konishi M."/>
            <person name="Hatada Y."/>
            <person name="Horiuchi J."/>
        </authorList>
    </citation>
    <scope>NUCLEOTIDE SEQUENCE [LARGE SCALE GENOMIC DNA]</scope>
    <source>
        <strain evidence="12">SY62</strain>
    </source>
</reference>
<feature type="region of interest" description="Disordered" evidence="9">
    <location>
        <begin position="352"/>
        <end position="411"/>
    </location>
</feature>
<dbReference type="EC" id="2.4.1.255" evidence="3"/>
<feature type="repeat" description="TPR" evidence="8">
    <location>
        <begin position="1322"/>
        <end position="1355"/>
    </location>
</feature>
<dbReference type="SUPFAM" id="SSF48452">
    <property type="entry name" value="TPR-like"/>
    <property type="match status" value="1"/>
</dbReference>
<keyword evidence="6" id="KW-0677">Repeat</keyword>
<dbReference type="FunFam" id="1.25.40.10:FF:000180">
    <property type="entry name" value="Related to UDP-N-acetylglucosaminyltransferase"/>
    <property type="match status" value="1"/>
</dbReference>
<feature type="region of interest" description="Disordered" evidence="9">
    <location>
        <begin position="291"/>
        <end position="324"/>
    </location>
</feature>
<dbReference type="PROSITE" id="PS50293">
    <property type="entry name" value="TPR_REGION"/>
    <property type="match status" value="1"/>
</dbReference>
<dbReference type="STRING" id="1305764.R9P569"/>
<evidence type="ECO:0000256" key="2">
    <source>
        <dbReference type="ARBA" id="ARBA00005386"/>
    </source>
</evidence>